<dbReference type="Gene3D" id="1.10.510.10">
    <property type="entry name" value="Transferase(Phosphotransferase) domain 1"/>
    <property type="match status" value="1"/>
</dbReference>
<dbReference type="PANTHER" id="PTHR27001:SF931">
    <property type="entry name" value="OS11G0664100 PROTEIN"/>
    <property type="match status" value="1"/>
</dbReference>
<proteinExistence type="predicted"/>
<evidence type="ECO:0000256" key="2">
    <source>
        <dbReference type="ARBA" id="ARBA00022840"/>
    </source>
</evidence>
<dbReference type="GO" id="GO:0004672">
    <property type="term" value="F:protein kinase activity"/>
    <property type="evidence" value="ECO:0007669"/>
    <property type="project" value="InterPro"/>
</dbReference>
<dbReference type="AlphaFoldDB" id="A0AAV1CU89"/>
<sequence>MDRQLSISMRDAAYGLPTACPHSLGVYCYCMMAGIPFNCKRDLVNFDLDFSPKIKCNSYLGYKGIQDLIKQNVANLDFHLNEETRDHSMLMHSHIRDWLGKAATYELWIEPEHTRNSLGYLLSGLRLGEAEAKARYFRRKSQLMDLEEEGRCRKIEELYKFVSFTYDQLSTTLGTKRTFFDESLDDSRPSSLDAAFLGHAIFVIRILPETSRLRKELLQRSNLWNYAILEGEKMNFNFQWPTPEVRIRLKAVPPEIYTNWTKQGSLFQGFTFQHMQYYTKDFQEEQRISAGNFGDVFLGVVIDTSCPGSDFTGLRVAVKASHCINRSEETQWKAEIKFMSRIDHPRILKLWGHCFHQAKRMPKPKLFLVYEFMENGSVSRRLEGLDWNQTKKIAIGSAEALQVLHMQDPPIIFADFRAPNILLDKDFLPRLGDFGQAVEEDERLLCYSPGYNDPMTLRERRASKSMDVYSMGILLLQLLTKEQNPYRNNTSLAKCVPGGSAVHMSLVDTGCSPAHAELMANLGLECTRADSSLRPTMNEVVKILKAFML</sequence>
<dbReference type="GO" id="GO:0005524">
    <property type="term" value="F:ATP binding"/>
    <property type="evidence" value="ECO:0007669"/>
    <property type="project" value="UniProtKB-KW"/>
</dbReference>
<dbReference type="SUPFAM" id="SSF56112">
    <property type="entry name" value="Protein kinase-like (PK-like)"/>
    <property type="match status" value="1"/>
</dbReference>
<organism evidence="4 5">
    <name type="scientific">Oldenlandia corymbosa var. corymbosa</name>
    <dbReference type="NCBI Taxonomy" id="529605"/>
    <lineage>
        <taxon>Eukaryota</taxon>
        <taxon>Viridiplantae</taxon>
        <taxon>Streptophyta</taxon>
        <taxon>Embryophyta</taxon>
        <taxon>Tracheophyta</taxon>
        <taxon>Spermatophyta</taxon>
        <taxon>Magnoliopsida</taxon>
        <taxon>eudicotyledons</taxon>
        <taxon>Gunneridae</taxon>
        <taxon>Pentapetalae</taxon>
        <taxon>asterids</taxon>
        <taxon>lamiids</taxon>
        <taxon>Gentianales</taxon>
        <taxon>Rubiaceae</taxon>
        <taxon>Rubioideae</taxon>
        <taxon>Spermacoceae</taxon>
        <taxon>Hedyotis-Oldenlandia complex</taxon>
        <taxon>Oldenlandia</taxon>
    </lineage>
</organism>
<reference evidence="4" key="1">
    <citation type="submission" date="2023-03" db="EMBL/GenBank/DDBJ databases">
        <authorList>
            <person name="Julca I."/>
        </authorList>
    </citation>
    <scope>NUCLEOTIDE SEQUENCE</scope>
</reference>
<name>A0AAV1CU89_OLDCO</name>
<evidence type="ECO:0000259" key="3">
    <source>
        <dbReference type="PROSITE" id="PS50011"/>
    </source>
</evidence>
<evidence type="ECO:0000313" key="5">
    <source>
        <dbReference type="Proteomes" id="UP001161247"/>
    </source>
</evidence>
<dbReference type="PANTHER" id="PTHR27001">
    <property type="entry name" value="OS01G0253100 PROTEIN"/>
    <property type="match status" value="1"/>
</dbReference>
<dbReference type="Pfam" id="PF17172">
    <property type="entry name" value="GST_N_4"/>
    <property type="match status" value="1"/>
</dbReference>
<dbReference type="PROSITE" id="PS50011">
    <property type="entry name" value="PROTEIN_KINASE_DOM"/>
    <property type="match status" value="1"/>
</dbReference>
<dbReference type="InterPro" id="IPR012336">
    <property type="entry name" value="Thioredoxin-like_fold"/>
</dbReference>
<dbReference type="InterPro" id="IPR011009">
    <property type="entry name" value="Kinase-like_dom_sf"/>
</dbReference>
<dbReference type="InterPro" id="IPR000719">
    <property type="entry name" value="Prot_kinase_dom"/>
</dbReference>
<evidence type="ECO:0000256" key="1">
    <source>
        <dbReference type="ARBA" id="ARBA00022741"/>
    </source>
</evidence>
<keyword evidence="2" id="KW-0067">ATP-binding</keyword>
<protein>
    <submittedName>
        <fullName evidence="4">OLC1v1035614C1</fullName>
    </submittedName>
</protein>
<dbReference type="GO" id="GO:0005886">
    <property type="term" value="C:plasma membrane"/>
    <property type="evidence" value="ECO:0007669"/>
    <property type="project" value="TreeGrafter"/>
</dbReference>
<keyword evidence="1" id="KW-0547">Nucleotide-binding</keyword>
<dbReference type="Proteomes" id="UP001161247">
    <property type="component" value="Chromosome 3"/>
</dbReference>
<dbReference type="InterPro" id="IPR033468">
    <property type="entry name" value="Metaxin_GST"/>
</dbReference>
<evidence type="ECO:0000313" key="4">
    <source>
        <dbReference type="EMBL" id="CAI9098886.1"/>
    </source>
</evidence>
<dbReference type="EMBL" id="OX459120">
    <property type="protein sequence ID" value="CAI9098886.1"/>
    <property type="molecule type" value="Genomic_DNA"/>
</dbReference>
<accession>A0AAV1CU89</accession>
<keyword evidence="5" id="KW-1185">Reference proteome</keyword>
<gene>
    <name evidence="4" type="ORF">OLC1_LOCUS8997</name>
</gene>
<feature type="domain" description="Protein kinase" evidence="3">
    <location>
        <begin position="282"/>
        <end position="548"/>
    </location>
</feature>
<dbReference type="Pfam" id="PF17171">
    <property type="entry name" value="GST_C_6"/>
    <property type="match status" value="1"/>
</dbReference>
<dbReference type="Pfam" id="PF00069">
    <property type="entry name" value="Pkinase"/>
    <property type="match status" value="1"/>
</dbReference>